<proteinExistence type="predicted"/>
<dbReference type="EMBL" id="SNRW01006023">
    <property type="protein sequence ID" value="KAA6383886.1"/>
    <property type="molecule type" value="Genomic_DNA"/>
</dbReference>
<evidence type="ECO:0000256" key="1">
    <source>
        <dbReference type="SAM" id="SignalP"/>
    </source>
</evidence>
<feature type="non-terminal residue" evidence="2">
    <location>
        <position position="53"/>
    </location>
</feature>
<evidence type="ECO:0000313" key="2">
    <source>
        <dbReference type="EMBL" id="KAA6383886.1"/>
    </source>
</evidence>
<comment type="caution">
    <text evidence="2">The sequence shown here is derived from an EMBL/GenBank/DDBJ whole genome shotgun (WGS) entry which is preliminary data.</text>
</comment>
<organism evidence="2 3">
    <name type="scientific">Streblomastix strix</name>
    <dbReference type="NCBI Taxonomy" id="222440"/>
    <lineage>
        <taxon>Eukaryota</taxon>
        <taxon>Metamonada</taxon>
        <taxon>Preaxostyla</taxon>
        <taxon>Oxymonadida</taxon>
        <taxon>Streblomastigidae</taxon>
        <taxon>Streblomastix</taxon>
    </lineage>
</organism>
<keyword evidence="1" id="KW-0732">Signal</keyword>
<name>A0A5J4VNC6_9EUKA</name>
<protein>
    <submittedName>
        <fullName evidence="2">Uncharacterized protein</fullName>
    </submittedName>
</protein>
<feature type="chain" id="PRO_5023929856" evidence="1">
    <location>
        <begin position="20"/>
        <end position="53"/>
    </location>
</feature>
<feature type="signal peptide" evidence="1">
    <location>
        <begin position="1"/>
        <end position="19"/>
    </location>
</feature>
<dbReference type="Proteomes" id="UP000324800">
    <property type="component" value="Unassembled WGS sequence"/>
</dbReference>
<evidence type="ECO:0000313" key="3">
    <source>
        <dbReference type="Proteomes" id="UP000324800"/>
    </source>
</evidence>
<gene>
    <name evidence="2" type="ORF">EZS28_020586</name>
</gene>
<accession>A0A5J4VNC6</accession>
<sequence>MKTTFYLFLLSLLVVGILGQNINQRNIISDWGTCTPFSTGEVGTIDIYVDGEA</sequence>
<dbReference type="AlphaFoldDB" id="A0A5J4VNC6"/>
<reference evidence="2 3" key="1">
    <citation type="submission" date="2019-03" db="EMBL/GenBank/DDBJ databases">
        <title>Single cell metagenomics reveals metabolic interactions within the superorganism composed of flagellate Streblomastix strix and complex community of Bacteroidetes bacteria on its surface.</title>
        <authorList>
            <person name="Treitli S.C."/>
            <person name="Kolisko M."/>
            <person name="Husnik F."/>
            <person name="Keeling P."/>
            <person name="Hampl V."/>
        </authorList>
    </citation>
    <scope>NUCLEOTIDE SEQUENCE [LARGE SCALE GENOMIC DNA]</scope>
    <source>
        <strain evidence="2">ST1C</strain>
    </source>
</reference>